<dbReference type="GO" id="GO:0016614">
    <property type="term" value="F:oxidoreductase activity, acting on CH-OH group of donors"/>
    <property type="evidence" value="ECO:0007669"/>
    <property type="project" value="InterPro"/>
</dbReference>
<comment type="caution">
    <text evidence="2">The sequence shown here is derived from an EMBL/GenBank/DDBJ whole genome shotgun (WGS) entry which is preliminary data.</text>
</comment>
<sequence length="133" mass="14453">MTLQAPQGNPKHALKVDWEMGELDRHPCLLPKASHTETLIVYPPALANTVGVDIQIDGRHIASAVLVMVPTSRGRISLISADPSVALMINPDFYATEVDRTILHAGVRQVLQLIKKTPEGKDMVQSEATGPKI</sequence>
<dbReference type="Gene3D" id="3.30.560.10">
    <property type="entry name" value="Glucose Oxidase, domain 3"/>
    <property type="match status" value="1"/>
</dbReference>
<name>A0A9P3EW20_9EURO</name>
<evidence type="ECO:0000313" key="2">
    <source>
        <dbReference type="EMBL" id="GIJ88162.1"/>
    </source>
</evidence>
<dbReference type="SUPFAM" id="SSF54373">
    <property type="entry name" value="FAD-linked reductases, C-terminal domain"/>
    <property type="match status" value="1"/>
</dbReference>
<dbReference type="Pfam" id="PF05199">
    <property type="entry name" value="GMC_oxred_C"/>
    <property type="match status" value="1"/>
</dbReference>
<proteinExistence type="predicted"/>
<dbReference type="EMBL" id="BHVY01000004">
    <property type="protein sequence ID" value="GIJ88162.1"/>
    <property type="molecule type" value="Genomic_DNA"/>
</dbReference>
<organism evidence="2 3">
    <name type="scientific">Aspergillus pseudoviridinutans</name>
    <dbReference type="NCBI Taxonomy" id="1517512"/>
    <lineage>
        <taxon>Eukaryota</taxon>
        <taxon>Fungi</taxon>
        <taxon>Dikarya</taxon>
        <taxon>Ascomycota</taxon>
        <taxon>Pezizomycotina</taxon>
        <taxon>Eurotiomycetes</taxon>
        <taxon>Eurotiomycetidae</taxon>
        <taxon>Eurotiales</taxon>
        <taxon>Aspergillaceae</taxon>
        <taxon>Aspergillus</taxon>
        <taxon>Aspergillus subgen. Fumigati</taxon>
    </lineage>
</organism>
<reference evidence="2 3" key="1">
    <citation type="submission" date="2018-10" db="EMBL/GenBank/DDBJ databases">
        <title>Pan-genome distribution and transcriptional activeness of fungal secondary metabolism genes in Aspergillus section Fumigati.</title>
        <authorList>
            <person name="Takahashi H."/>
            <person name="Umemura M."/>
            <person name="Ninomiya A."/>
            <person name="Kusuya Y."/>
            <person name="Urayama S."/>
            <person name="Shimizu M."/>
            <person name="Watanabe A."/>
            <person name="Kamei K."/>
            <person name="Yaguchi T."/>
            <person name="Hagiwara D."/>
        </authorList>
    </citation>
    <scope>NUCLEOTIDE SEQUENCE [LARGE SCALE GENOMIC DNA]</scope>
    <source>
        <strain evidence="2 3">IFM 55266</strain>
    </source>
</reference>
<keyword evidence="3" id="KW-1185">Reference proteome</keyword>
<accession>A0A9P3EW20</accession>
<dbReference type="RefSeq" id="XP_043158908.1">
    <property type="nucleotide sequence ID" value="XM_043302973.1"/>
</dbReference>
<dbReference type="Proteomes" id="UP001043456">
    <property type="component" value="Unassembled WGS sequence"/>
</dbReference>
<evidence type="ECO:0000259" key="1">
    <source>
        <dbReference type="Pfam" id="PF05199"/>
    </source>
</evidence>
<protein>
    <recommendedName>
        <fullName evidence="1">Glucose-methanol-choline oxidoreductase C-terminal domain-containing protein</fullName>
    </recommendedName>
</protein>
<dbReference type="GeneID" id="67005689"/>
<gene>
    <name evidence="2" type="ORF">Asppvi_007079</name>
</gene>
<evidence type="ECO:0000313" key="3">
    <source>
        <dbReference type="Proteomes" id="UP001043456"/>
    </source>
</evidence>
<dbReference type="InterPro" id="IPR007867">
    <property type="entry name" value="GMC_OxRtase_C"/>
</dbReference>
<feature type="domain" description="Glucose-methanol-choline oxidoreductase C-terminal" evidence="1">
    <location>
        <begin position="70"/>
        <end position="118"/>
    </location>
</feature>
<dbReference type="AlphaFoldDB" id="A0A9P3EW20"/>
<dbReference type="OrthoDB" id="269227at2759"/>